<evidence type="ECO:0000313" key="1">
    <source>
        <dbReference type="Proteomes" id="UP000046395"/>
    </source>
</evidence>
<evidence type="ECO:0000313" key="2">
    <source>
        <dbReference type="WBParaSite" id="TMUE_3000013062.1"/>
    </source>
</evidence>
<dbReference type="WBParaSite" id="TMUE_3000013062.1">
    <property type="protein sequence ID" value="TMUE_3000013062.1"/>
    <property type="gene ID" value="WBGene00292098"/>
</dbReference>
<proteinExistence type="predicted"/>
<protein>
    <submittedName>
        <fullName evidence="2">Uncharacterized protein</fullName>
    </submittedName>
</protein>
<name>A0A5S6R1M7_TRIMR</name>
<keyword evidence="1" id="KW-1185">Reference proteome</keyword>
<organism evidence="1 2">
    <name type="scientific">Trichuris muris</name>
    <name type="common">Mouse whipworm</name>
    <dbReference type="NCBI Taxonomy" id="70415"/>
    <lineage>
        <taxon>Eukaryota</taxon>
        <taxon>Metazoa</taxon>
        <taxon>Ecdysozoa</taxon>
        <taxon>Nematoda</taxon>
        <taxon>Enoplea</taxon>
        <taxon>Dorylaimia</taxon>
        <taxon>Trichinellida</taxon>
        <taxon>Trichuridae</taxon>
        <taxon>Trichuris</taxon>
    </lineage>
</organism>
<dbReference type="AlphaFoldDB" id="A0A5S6R1M7"/>
<dbReference type="Proteomes" id="UP000046395">
    <property type="component" value="Unassembled WGS sequence"/>
</dbReference>
<sequence length="151" mass="17483">MQAEEAGSRIVLNNVTINVGEEVPLDNVMSFLSTNAELAPAVVEELKKLRETLDSRCSELLEQFGQLHSQTDDDMHRYEQFTMVFDRVEISFEILDDYEDIQLTDLTRIQGTVGILLPVVSALKYLEQSYEEFYNRRDEDLIIEADKFIRN</sequence>
<reference evidence="2" key="1">
    <citation type="submission" date="2019-12" db="UniProtKB">
        <authorList>
            <consortium name="WormBaseParasite"/>
        </authorList>
    </citation>
    <scope>IDENTIFICATION</scope>
</reference>
<accession>A0A5S6R1M7</accession>